<sequence length="131" mass="14553">MRKIILLAGIVMMCMFSQVFGFATLLSGGGDTITFTTNVSGVDVLRNGVPIANIAGTMHSIKIKREKGDTTFIFRKEGYHDQPVVLGRSMSPFFLGNIFIGGVWGSSTDSIFTDNYMEYSPQQYYIQMTKK</sequence>
<proteinExistence type="predicted"/>
<reference evidence="1 2" key="1">
    <citation type="journal article" date="2019" name="ISME J.">
        <title>Genome analyses of uncultured TG2/ZB3 bacteria in 'Margulisbacteria' specifically attached to ectosymbiotic spirochetes of protists in the termite gut.</title>
        <authorList>
            <person name="Utami Y.D."/>
            <person name="Kuwahara H."/>
            <person name="Igai K."/>
            <person name="Murakami T."/>
            <person name="Sugaya K."/>
            <person name="Morikawa T."/>
            <person name="Nagura Y."/>
            <person name="Yuki M."/>
            <person name="Deevong P."/>
            <person name="Inoue T."/>
            <person name="Kihara K."/>
            <person name="Lo N."/>
            <person name="Yamada A."/>
            <person name="Ohkuma M."/>
            <person name="Hongoh Y."/>
        </authorList>
    </citation>
    <scope>NUCLEOTIDE SEQUENCE [LARGE SCALE GENOMIC DNA]</scope>
    <source>
        <strain evidence="1">NkOx7-01</strain>
    </source>
</reference>
<comment type="caution">
    <text evidence="1">The sequence shown here is derived from an EMBL/GenBank/DDBJ whole genome shotgun (WGS) entry which is preliminary data.</text>
</comment>
<dbReference type="AlphaFoldDB" id="A0A388TCC9"/>
<dbReference type="Proteomes" id="UP000269352">
    <property type="component" value="Unassembled WGS sequence"/>
</dbReference>
<gene>
    <name evidence="1" type="ORF">NO1_1663</name>
</gene>
<accession>A0A388TCC9</accession>
<evidence type="ECO:0000313" key="1">
    <source>
        <dbReference type="EMBL" id="GBR74500.1"/>
    </source>
</evidence>
<organism evidence="1 2">
    <name type="scientific">Termititenax aidoneus</name>
    <dbReference type="NCBI Taxonomy" id="2218524"/>
    <lineage>
        <taxon>Bacteria</taxon>
        <taxon>Bacillati</taxon>
        <taxon>Candidatus Margulisiibacteriota</taxon>
        <taxon>Candidatus Termititenacia</taxon>
        <taxon>Candidatus Termititenacales</taxon>
        <taxon>Candidatus Termititenacaceae</taxon>
        <taxon>Candidatus Termititenax</taxon>
    </lineage>
</organism>
<evidence type="ECO:0000313" key="2">
    <source>
        <dbReference type="Proteomes" id="UP000269352"/>
    </source>
</evidence>
<evidence type="ECO:0008006" key="3">
    <source>
        <dbReference type="Google" id="ProtNLM"/>
    </source>
</evidence>
<protein>
    <recommendedName>
        <fullName evidence="3">PEGA domain-containing protein</fullName>
    </recommendedName>
</protein>
<dbReference type="EMBL" id="BGZN01000050">
    <property type="protein sequence ID" value="GBR74500.1"/>
    <property type="molecule type" value="Genomic_DNA"/>
</dbReference>
<name>A0A388TCC9_TERA1</name>
<keyword evidence="2" id="KW-1185">Reference proteome</keyword>